<gene>
    <name evidence="1" type="ORF">GCM10017600_29980</name>
</gene>
<reference evidence="1" key="2">
    <citation type="submission" date="2023-01" db="EMBL/GenBank/DDBJ databases">
        <authorList>
            <person name="Sun Q."/>
            <person name="Evtushenko L."/>
        </authorList>
    </citation>
    <scope>NUCLEOTIDE SEQUENCE</scope>
    <source>
        <strain evidence="1">VKM Ac-2007</strain>
    </source>
</reference>
<sequence>MRPATARRPPAALNGDWYPRVLPAGIDVSSHLLVTADGSATRGWLYTPPRARSVITVMHPRADASRHYLIPDLLKAGFAVWAQTGRGGGSDLSLVHESALLDIAAGMTFLRGLGFDQIAALGNSGGASLYTFYVQQALRDPAGRVTLTPAGRPSGLDTADLPAPDAVVYLAPHPGQGALLLECIDPSVTDEDDALSVDPALDPFDPANGFAEPPASASYTAEFLQRYRAAQRARVARIDDRARALIERRGAARARHKRSGAAADLRLSTHMPVVTVHRTDADPRTVDLSLDPSDRRYGSVFGVRPDVTNYGLVGFGRTTTPEAWLSTWSGLSSNAEMARTAPEMTLPCLVVEYTGDNCVFPAQVRAIHDALGAADKTHVRVRGDHFGGPLQDDGPEASGQAGTVVTGWLRDRLG</sequence>
<proteinExistence type="predicted"/>
<dbReference type="InterPro" id="IPR029058">
    <property type="entry name" value="AB_hydrolase_fold"/>
</dbReference>
<keyword evidence="2" id="KW-1185">Reference proteome</keyword>
<evidence type="ECO:0000313" key="1">
    <source>
        <dbReference type="EMBL" id="GLK09592.1"/>
    </source>
</evidence>
<dbReference type="SUPFAM" id="SSF53474">
    <property type="entry name" value="alpha/beta-Hydrolases"/>
    <property type="match status" value="1"/>
</dbReference>
<reference evidence="1" key="1">
    <citation type="journal article" date="2014" name="Int. J. Syst. Evol. Microbiol.">
        <title>Complete genome sequence of Corynebacterium casei LMG S-19264T (=DSM 44701T), isolated from a smear-ripened cheese.</title>
        <authorList>
            <consortium name="US DOE Joint Genome Institute (JGI-PGF)"/>
            <person name="Walter F."/>
            <person name="Albersmeier A."/>
            <person name="Kalinowski J."/>
            <person name="Ruckert C."/>
        </authorList>
    </citation>
    <scope>NUCLEOTIDE SEQUENCE</scope>
    <source>
        <strain evidence="1">VKM Ac-2007</strain>
    </source>
</reference>
<name>A0A9W6I0S5_9ACTN</name>
<organism evidence="1 2">
    <name type="scientific">Streptosporangium carneum</name>
    <dbReference type="NCBI Taxonomy" id="47481"/>
    <lineage>
        <taxon>Bacteria</taxon>
        <taxon>Bacillati</taxon>
        <taxon>Actinomycetota</taxon>
        <taxon>Actinomycetes</taxon>
        <taxon>Streptosporangiales</taxon>
        <taxon>Streptosporangiaceae</taxon>
        <taxon>Streptosporangium</taxon>
    </lineage>
</organism>
<dbReference type="Proteomes" id="UP001143474">
    <property type="component" value="Unassembled WGS sequence"/>
</dbReference>
<evidence type="ECO:0000313" key="2">
    <source>
        <dbReference type="Proteomes" id="UP001143474"/>
    </source>
</evidence>
<dbReference type="RefSeq" id="WP_271218042.1">
    <property type="nucleotide sequence ID" value="NZ_BAAAVD010000045.1"/>
</dbReference>
<dbReference type="AlphaFoldDB" id="A0A9W6I0S5"/>
<accession>A0A9W6I0S5</accession>
<comment type="caution">
    <text evidence="1">The sequence shown here is derived from an EMBL/GenBank/DDBJ whole genome shotgun (WGS) entry which is preliminary data.</text>
</comment>
<evidence type="ECO:0008006" key="3">
    <source>
        <dbReference type="Google" id="ProtNLM"/>
    </source>
</evidence>
<dbReference type="Gene3D" id="3.40.50.1820">
    <property type="entry name" value="alpha/beta hydrolase"/>
    <property type="match status" value="2"/>
</dbReference>
<dbReference type="EMBL" id="BSEV01000005">
    <property type="protein sequence ID" value="GLK09592.1"/>
    <property type="molecule type" value="Genomic_DNA"/>
</dbReference>
<protein>
    <recommendedName>
        <fullName evidence="3">Alpha/beta hydrolase</fullName>
    </recommendedName>
</protein>